<evidence type="ECO:0000313" key="3">
    <source>
        <dbReference type="EMBL" id="PIB76612.1"/>
    </source>
</evidence>
<dbReference type="GO" id="GO:0016787">
    <property type="term" value="F:hydrolase activity"/>
    <property type="evidence" value="ECO:0007669"/>
    <property type="project" value="UniProtKB-KW"/>
</dbReference>
<accession>A0A2G5PE54</accession>
<dbReference type="PANTHER" id="PTHR22946">
    <property type="entry name" value="DIENELACTONE HYDROLASE DOMAIN-CONTAINING PROTEIN-RELATED"/>
    <property type="match status" value="1"/>
</dbReference>
<dbReference type="InterPro" id="IPR050261">
    <property type="entry name" value="FrsA_esterase"/>
</dbReference>
<dbReference type="InterPro" id="IPR010520">
    <property type="entry name" value="FrsA-like"/>
</dbReference>
<dbReference type="OrthoDB" id="9765647at2"/>
<dbReference type="Pfam" id="PF06500">
    <property type="entry name" value="FrsA-like"/>
    <property type="match status" value="1"/>
</dbReference>
<reference evidence="3 4" key="1">
    <citation type="journal article" date="2017" name="Infect. Genet. Evol.">
        <title>The new phylogeny of the genus Mycobacterium: The old and the news.</title>
        <authorList>
            <person name="Tortoli E."/>
            <person name="Fedrizzi T."/>
            <person name="Meehan C.J."/>
            <person name="Trovato A."/>
            <person name="Grottola A."/>
            <person name="Giacobazzi E."/>
            <person name="Serpini G.F."/>
            <person name="Tagliazucchi S."/>
            <person name="Fabio A."/>
            <person name="Bettua C."/>
            <person name="Bertorelli R."/>
            <person name="Frascaro F."/>
            <person name="De Sanctis V."/>
            <person name="Pecorari M."/>
            <person name="Jousson O."/>
            <person name="Segata N."/>
            <person name="Cirillo D.M."/>
        </authorList>
    </citation>
    <scope>NUCLEOTIDE SEQUENCE [LARGE SCALE GENOMIC DNA]</scope>
    <source>
        <strain evidence="3 4">CIP1034565</strain>
    </source>
</reference>
<name>A0A2G5PE54_9MYCO</name>
<evidence type="ECO:0000313" key="4">
    <source>
        <dbReference type="Proteomes" id="UP000230551"/>
    </source>
</evidence>
<comment type="caution">
    <text evidence="3">The sequence shown here is derived from an EMBL/GenBank/DDBJ whole genome shotgun (WGS) entry which is preliminary data.</text>
</comment>
<proteinExistence type="inferred from homology"/>
<organism evidence="3 4">
    <name type="scientific">Mycolicibacterium brumae</name>
    <dbReference type="NCBI Taxonomy" id="85968"/>
    <lineage>
        <taxon>Bacteria</taxon>
        <taxon>Bacillati</taxon>
        <taxon>Actinomycetota</taxon>
        <taxon>Actinomycetes</taxon>
        <taxon>Mycobacteriales</taxon>
        <taxon>Mycobacteriaceae</taxon>
        <taxon>Mycolicibacterium</taxon>
    </lineage>
</organism>
<dbReference type="SUPFAM" id="SSF53474">
    <property type="entry name" value="alpha/beta-Hydrolases"/>
    <property type="match status" value="1"/>
</dbReference>
<dbReference type="Gene3D" id="3.40.50.1820">
    <property type="entry name" value="alpha/beta hydrolase"/>
    <property type="match status" value="1"/>
</dbReference>
<evidence type="ECO:0000256" key="2">
    <source>
        <dbReference type="ARBA" id="ARBA00022801"/>
    </source>
</evidence>
<sequence>MSVSDLAQRFLVTVCALTKTTEAATHRLGPTPFLPRLFVDRFTHLGGISHETFRAQLEGCRSFEDAYWADYWETFANQQLAVADAALSRLGGPRASELIDGSAVDVGRLGELLAPAATILSERGPIADPDAVQRFCEANPAHKDAAVALDGLIKAMVYEFAAAWPGWSPLRLRAYERSHTLGEILLTALAPVMGVMIERVDIPFGGDDRVRGYLMIPDGVTNPPVVLITNGVEGSLAEAFLPLLKYRAEGLAMFVMEMPGTYSYREPLSPAAERVYTTVIDFLADESRLDGERIGMVGLSFGAYWATRMAAVDGRLKVAIANGAPTSRSFQPLGSIGLPEIMVSTLRNATGAKTMAGTVKRLAAMSLADYYSRIPIPLLVINGAEDTLVSTQDSIDIAIGAPQGQLVLYADDDHCAMGHSDEWMRLSQDFLRRHLLPVGDNPAARS</sequence>
<evidence type="ECO:0000256" key="1">
    <source>
        <dbReference type="ARBA" id="ARBA00008645"/>
    </source>
</evidence>
<keyword evidence="4" id="KW-1185">Reference proteome</keyword>
<gene>
    <name evidence="3" type="ORF">CQY22_005345</name>
</gene>
<dbReference type="Proteomes" id="UP000230551">
    <property type="component" value="Unassembled WGS sequence"/>
</dbReference>
<comment type="similarity">
    <text evidence="1">Belongs to the AB hydrolase superfamily.</text>
</comment>
<dbReference type="InterPro" id="IPR029058">
    <property type="entry name" value="AB_hydrolase_fold"/>
</dbReference>
<dbReference type="AlphaFoldDB" id="A0A2G5PE54"/>
<dbReference type="STRING" id="85968.GCA_900073015_03186"/>
<dbReference type="EMBL" id="PDCN02000004">
    <property type="protein sequence ID" value="PIB76612.1"/>
    <property type="molecule type" value="Genomic_DNA"/>
</dbReference>
<dbReference type="RefSeq" id="WP_090591943.1">
    <property type="nucleotide sequence ID" value="NZ_PDCN02000004.1"/>
</dbReference>
<dbReference type="PANTHER" id="PTHR22946:SF12">
    <property type="entry name" value="CONIDIAL PIGMENT BIOSYNTHESIS PROTEIN AYG1 (AFU_ORTHOLOGUE AFUA_2G17550)"/>
    <property type="match status" value="1"/>
</dbReference>
<protein>
    <submittedName>
        <fullName evidence="3">Alpha/beta hydrolase</fullName>
    </submittedName>
</protein>
<keyword evidence="2 3" id="KW-0378">Hydrolase</keyword>